<feature type="binding site" evidence="15">
    <location>
        <position position="105"/>
    </location>
    <ligand>
        <name>NADP(+)</name>
        <dbReference type="ChEBI" id="CHEBI:58349"/>
    </ligand>
</feature>
<evidence type="ECO:0000256" key="16">
    <source>
        <dbReference type="RuleBase" id="RU000485"/>
    </source>
</evidence>
<evidence type="ECO:0000256" key="15">
    <source>
        <dbReference type="PIRSR" id="PIRSR000109-3"/>
    </source>
</evidence>
<evidence type="ECO:0000256" key="4">
    <source>
        <dbReference type="ARBA" id="ARBA00011738"/>
    </source>
</evidence>
<dbReference type="EMBL" id="OV121136">
    <property type="protein sequence ID" value="CAH0557924.1"/>
    <property type="molecule type" value="Genomic_DNA"/>
</dbReference>
<feature type="binding site" description="in other chain" evidence="14">
    <location>
        <position position="193"/>
    </location>
    <ligand>
        <name>substrate</name>
        <note>ligand shared between dimeric partners</note>
    </ligand>
</feature>
<organism evidence="18 19">
    <name type="scientific">Brassicogethes aeneus</name>
    <name type="common">Rape pollen beetle</name>
    <name type="synonym">Meligethes aeneus</name>
    <dbReference type="NCBI Taxonomy" id="1431903"/>
    <lineage>
        <taxon>Eukaryota</taxon>
        <taxon>Metazoa</taxon>
        <taxon>Ecdysozoa</taxon>
        <taxon>Arthropoda</taxon>
        <taxon>Hexapoda</taxon>
        <taxon>Insecta</taxon>
        <taxon>Pterygota</taxon>
        <taxon>Neoptera</taxon>
        <taxon>Endopterygota</taxon>
        <taxon>Coleoptera</taxon>
        <taxon>Polyphaga</taxon>
        <taxon>Cucujiformia</taxon>
        <taxon>Nitidulidae</taxon>
        <taxon>Meligethinae</taxon>
        <taxon>Brassicogethes</taxon>
    </lineage>
</organism>
<comment type="function">
    <text evidence="1 12">Catalyzes the oxidative decarboxylation of 6-phosphogluconate to ribulose 5-phosphate and CO(2), with concomitant reduction of NADP to NADPH.</text>
</comment>
<dbReference type="FunFam" id="3.40.50.720:FF:000007">
    <property type="entry name" value="6-phosphogluconate dehydrogenase, decarboxylating"/>
    <property type="match status" value="1"/>
</dbReference>
<dbReference type="NCBIfam" id="TIGR00873">
    <property type="entry name" value="gnd"/>
    <property type="match status" value="1"/>
</dbReference>
<evidence type="ECO:0000256" key="6">
    <source>
        <dbReference type="ARBA" id="ARBA00018193"/>
    </source>
</evidence>
<evidence type="ECO:0000256" key="14">
    <source>
        <dbReference type="PIRSR" id="PIRSR000109-2"/>
    </source>
</evidence>
<comment type="pathway">
    <text evidence="2 12 16">Carbohydrate degradation; pentose phosphate pathway; D-ribulose 5-phosphate from D-glucose 6-phosphate (oxidative stage): step 3/3.</text>
</comment>
<feature type="binding site" evidence="15">
    <location>
        <begin position="77"/>
        <end position="79"/>
    </location>
    <ligand>
        <name>NADP(+)</name>
        <dbReference type="ChEBI" id="CHEBI:58349"/>
    </ligand>
</feature>
<dbReference type="Pfam" id="PF00393">
    <property type="entry name" value="6PGD"/>
    <property type="match status" value="1"/>
</dbReference>
<evidence type="ECO:0000256" key="13">
    <source>
        <dbReference type="PIRSR" id="PIRSR000109-1"/>
    </source>
</evidence>
<feature type="binding site" evidence="15">
    <location>
        <begin position="35"/>
        <end position="37"/>
    </location>
    <ligand>
        <name>NADP(+)</name>
        <dbReference type="ChEBI" id="CHEBI:58349"/>
    </ligand>
</feature>
<dbReference type="InterPro" id="IPR006114">
    <property type="entry name" value="6PGDH_C"/>
</dbReference>
<dbReference type="GO" id="GO:0006098">
    <property type="term" value="P:pentose-phosphate shunt"/>
    <property type="evidence" value="ECO:0007669"/>
    <property type="project" value="UniProtKB-KW"/>
</dbReference>
<evidence type="ECO:0000256" key="5">
    <source>
        <dbReference type="ARBA" id="ARBA00013011"/>
    </source>
</evidence>
<dbReference type="PIRSF" id="PIRSF000109">
    <property type="entry name" value="6PGD"/>
    <property type="match status" value="1"/>
</dbReference>
<feature type="binding site" evidence="15">
    <location>
        <begin position="12"/>
        <end position="17"/>
    </location>
    <ligand>
        <name>NADP(+)</name>
        <dbReference type="ChEBI" id="CHEBI:58349"/>
    </ligand>
</feature>
<feature type="binding site" evidence="14">
    <location>
        <position position="446"/>
    </location>
    <ligand>
        <name>substrate</name>
        <note>ligand shared between dimeric partners</note>
    </ligand>
</feature>
<keyword evidence="7 12" id="KW-0521">NADP</keyword>
<comment type="subunit">
    <text evidence="4 12">Homodimer.</text>
</comment>
<dbReference type="NCBIfam" id="NF006765">
    <property type="entry name" value="PRK09287.1"/>
    <property type="match status" value="1"/>
</dbReference>
<feature type="binding site" description="in other chain" evidence="14">
    <location>
        <begin position="131"/>
        <end position="133"/>
    </location>
    <ligand>
        <name>substrate</name>
        <note>ligand shared between dimeric partners</note>
    </ligand>
</feature>
<dbReference type="GO" id="GO:0004616">
    <property type="term" value="F:phosphogluconate dehydrogenase (decarboxylating) activity"/>
    <property type="evidence" value="ECO:0007669"/>
    <property type="project" value="UniProtKB-EC"/>
</dbReference>
<dbReference type="GO" id="GO:0050661">
    <property type="term" value="F:NADP binding"/>
    <property type="evidence" value="ECO:0007669"/>
    <property type="project" value="InterPro"/>
</dbReference>
<keyword evidence="8 12" id="KW-0560">Oxidoreductase</keyword>
<name>A0A9P0FJT2_BRAAE</name>
<evidence type="ECO:0000256" key="12">
    <source>
        <dbReference type="PIRNR" id="PIRNR000109"/>
    </source>
</evidence>
<feature type="binding site" description="in other chain" evidence="14">
    <location>
        <position position="261"/>
    </location>
    <ligand>
        <name>substrate</name>
        <note>ligand shared between dimeric partners</note>
    </ligand>
</feature>
<keyword evidence="9 16" id="KW-0311">Gluconate utilization</keyword>
<dbReference type="FunFam" id="1.20.5.320:FF:000002">
    <property type="entry name" value="6-phosphogluconate dehydrogenase, decarboxylating"/>
    <property type="match status" value="1"/>
</dbReference>
<comment type="catalytic activity">
    <reaction evidence="11 12 16">
        <text>6-phospho-D-gluconate + NADP(+) = D-ribulose 5-phosphate + CO2 + NADPH</text>
        <dbReference type="Rhea" id="RHEA:10116"/>
        <dbReference type="ChEBI" id="CHEBI:16526"/>
        <dbReference type="ChEBI" id="CHEBI:57783"/>
        <dbReference type="ChEBI" id="CHEBI:58121"/>
        <dbReference type="ChEBI" id="CHEBI:58349"/>
        <dbReference type="ChEBI" id="CHEBI:58759"/>
        <dbReference type="EC" id="1.1.1.44"/>
    </reaction>
</comment>
<feature type="binding site" description="in other chain" evidence="14">
    <location>
        <position position="288"/>
    </location>
    <ligand>
        <name>substrate</name>
        <note>ligand shared between dimeric partners</note>
    </ligand>
</feature>
<dbReference type="SUPFAM" id="SSF51735">
    <property type="entry name" value="NAD(P)-binding Rossmann-fold domains"/>
    <property type="match status" value="1"/>
</dbReference>
<gene>
    <name evidence="18" type="ORF">MELIAE_LOCUS8511</name>
</gene>
<dbReference type="Gene3D" id="1.20.5.320">
    <property type="entry name" value="6-Phosphogluconate Dehydrogenase, domain 3"/>
    <property type="match status" value="1"/>
</dbReference>
<proteinExistence type="inferred from homology"/>
<dbReference type="PROSITE" id="PS00461">
    <property type="entry name" value="6PGD"/>
    <property type="match status" value="1"/>
</dbReference>
<sequence length="482" mass="52739">MSQTKGDIGLIGLAVMGQNLILNMADHGFTVVAFNRSVEKVHAFLANEAKGKSILGAESIKDLVSKLKTPRRVMMLVKAGDAVDNFIDQLVPLMEKGDIIIDGGNSEYQDSERRTKALAAKGIRFVGAGVSGGEEGARYGPSMMPGGNKEAWPYIKDIFQGICAKADNQPCCDWVGSDGAGHFVKMVHNGIEYGDMQLIGEVYHLMLSMGITQDEMAETFAEWNKGELDSFLIDITKDILNYKDADGQYLLPKIRDTAGQKGTGKWTAISALNYGVPVTLIGEAVFSRCLSALKAERTHASKVLPGPTEKWSGDKKQFLEDIRQALYASKIVSYAQGFMLLREAALVHKWDLDYGSIALMWRGGCIIRSVFLGQIKNAFDKDPNLNSLLLAPFFLDAIKKAQKGWRNVVSTATRIGVPTPALATALAFYDGYRSERLPANMLQAQRDYFGAHTYELLGKEGKFVHTNWTGHGGNVSASTYDA</sequence>
<evidence type="ECO:0000256" key="2">
    <source>
        <dbReference type="ARBA" id="ARBA00004874"/>
    </source>
</evidence>
<feature type="binding site" description="in other chain" evidence="14">
    <location>
        <begin position="188"/>
        <end position="189"/>
    </location>
    <ligand>
        <name>substrate</name>
        <note>ligand shared between dimeric partners</note>
    </ligand>
</feature>
<feature type="active site" description="Proton acceptor" evidence="13">
    <location>
        <position position="185"/>
    </location>
</feature>
<dbReference type="Gene3D" id="1.10.1040.10">
    <property type="entry name" value="N-(1-d-carboxylethyl)-l-norvaline Dehydrogenase, domain 2"/>
    <property type="match status" value="1"/>
</dbReference>
<dbReference type="Proteomes" id="UP001154078">
    <property type="component" value="Chromosome 5"/>
</dbReference>
<dbReference type="SMART" id="SM01350">
    <property type="entry name" value="6PGD"/>
    <property type="match status" value="1"/>
</dbReference>
<feature type="binding site" description="in other chain" evidence="14">
    <location>
        <position position="105"/>
    </location>
    <ligand>
        <name>substrate</name>
        <note>ligand shared between dimeric partners</note>
    </ligand>
</feature>
<feature type="binding site" evidence="14">
    <location>
        <position position="452"/>
    </location>
    <ligand>
        <name>substrate</name>
        <note>ligand shared between dimeric partners</note>
    </ligand>
</feature>
<dbReference type="Gene3D" id="3.40.50.720">
    <property type="entry name" value="NAD(P)-binding Rossmann-like Domain"/>
    <property type="match status" value="1"/>
</dbReference>
<accession>A0A9P0FJT2</accession>
<dbReference type="InterPro" id="IPR036291">
    <property type="entry name" value="NAD(P)-bd_dom_sf"/>
</dbReference>
<dbReference type="InterPro" id="IPR006183">
    <property type="entry name" value="Pgluconate_DH"/>
</dbReference>
<reference evidence="18" key="1">
    <citation type="submission" date="2021-12" db="EMBL/GenBank/DDBJ databases">
        <authorList>
            <person name="King R."/>
        </authorList>
    </citation>
    <scope>NUCLEOTIDE SEQUENCE</scope>
</reference>
<dbReference type="InterPro" id="IPR006115">
    <property type="entry name" value="6PGDH_NADP-bd"/>
</dbReference>
<keyword evidence="10 12" id="KW-0570">Pentose shunt</keyword>
<dbReference type="InterPro" id="IPR006113">
    <property type="entry name" value="6PGDH_Gnd/GntZ"/>
</dbReference>
<dbReference type="Pfam" id="PF03446">
    <property type="entry name" value="NAD_binding_2"/>
    <property type="match status" value="1"/>
</dbReference>
<dbReference type="FunFam" id="1.10.1040.10:FF:000002">
    <property type="entry name" value="6-phosphogluconate dehydrogenase, decarboxylating"/>
    <property type="match status" value="1"/>
</dbReference>
<dbReference type="InterPro" id="IPR013328">
    <property type="entry name" value="6PGD_dom2"/>
</dbReference>
<dbReference type="GO" id="GO:0019521">
    <property type="term" value="P:D-gluconate metabolic process"/>
    <property type="evidence" value="ECO:0007669"/>
    <property type="project" value="UniProtKB-KW"/>
</dbReference>
<dbReference type="InterPro" id="IPR008927">
    <property type="entry name" value="6-PGluconate_DH-like_C_sf"/>
</dbReference>
<protein>
    <recommendedName>
        <fullName evidence="6 12">6-phosphogluconate dehydrogenase, decarboxylating</fullName>
        <ecNumber evidence="5 12">1.1.1.44</ecNumber>
    </recommendedName>
</protein>
<dbReference type="OrthoDB" id="434986at2759"/>
<evidence type="ECO:0000313" key="18">
    <source>
        <dbReference type="EMBL" id="CAH0557924.1"/>
    </source>
</evidence>
<evidence type="ECO:0000256" key="7">
    <source>
        <dbReference type="ARBA" id="ARBA00022857"/>
    </source>
</evidence>
<feature type="active site" description="Proton donor" evidence="13">
    <location>
        <position position="192"/>
    </location>
</feature>
<evidence type="ECO:0000256" key="11">
    <source>
        <dbReference type="ARBA" id="ARBA00048640"/>
    </source>
</evidence>
<dbReference type="PRINTS" id="PR00076">
    <property type="entry name" value="6PGDHDRGNASE"/>
</dbReference>
<evidence type="ECO:0000256" key="8">
    <source>
        <dbReference type="ARBA" id="ARBA00023002"/>
    </source>
</evidence>
<dbReference type="PANTHER" id="PTHR11811">
    <property type="entry name" value="6-PHOSPHOGLUCONATE DEHYDROGENASE"/>
    <property type="match status" value="1"/>
</dbReference>
<dbReference type="InterPro" id="IPR006184">
    <property type="entry name" value="6PGdom_BS"/>
</dbReference>
<evidence type="ECO:0000256" key="9">
    <source>
        <dbReference type="ARBA" id="ARBA00023064"/>
    </source>
</evidence>
<dbReference type="AlphaFoldDB" id="A0A9P0FJT2"/>
<comment type="similarity">
    <text evidence="3 12 16">Belongs to the 6-phosphogluconate dehydrogenase family.</text>
</comment>
<evidence type="ECO:0000256" key="1">
    <source>
        <dbReference type="ARBA" id="ARBA00002526"/>
    </source>
</evidence>
<feature type="domain" description="6-phosphogluconate dehydrogenase C-terminal" evidence="17">
    <location>
        <begin position="181"/>
        <end position="469"/>
    </location>
</feature>
<evidence type="ECO:0000259" key="17">
    <source>
        <dbReference type="SMART" id="SM01350"/>
    </source>
</evidence>
<evidence type="ECO:0000256" key="3">
    <source>
        <dbReference type="ARBA" id="ARBA00008419"/>
    </source>
</evidence>
<dbReference type="SUPFAM" id="SSF48179">
    <property type="entry name" value="6-phosphogluconate dehydrogenase C-terminal domain-like"/>
    <property type="match status" value="1"/>
</dbReference>
<evidence type="ECO:0000256" key="10">
    <source>
        <dbReference type="ARBA" id="ARBA00023126"/>
    </source>
</evidence>
<evidence type="ECO:0000313" key="19">
    <source>
        <dbReference type="Proteomes" id="UP001154078"/>
    </source>
</evidence>
<dbReference type="EC" id="1.1.1.44" evidence="5 12"/>
<keyword evidence="19" id="KW-1185">Reference proteome</keyword>